<evidence type="ECO:0000256" key="5">
    <source>
        <dbReference type="ARBA" id="ARBA00022692"/>
    </source>
</evidence>
<organism evidence="9 10">
    <name type="scientific">Sporomusa silvacetica DSM 10669</name>
    <dbReference type="NCBI Taxonomy" id="1123289"/>
    <lineage>
        <taxon>Bacteria</taxon>
        <taxon>Bacillati</taxon>
        <taxon>Bacillota</taxon>
        <taxon>Negativicutes</taxon>
        <taxon>Selenomonadales</taxon>
        <taxon>Sporomusaceae</taxon>
        <taxon>Sporomusa</taxon>
    </lineage>
</organism>
<dbReference type="Pfam" id="PF01040">
    <property type="entry name" value="UbiA"/>
    <property type="match status" value="1"/>
</dbReference>
<feature type="transmembrane region" description="Helical" evidence="8">
    <location>
        <begin position="221"/>
        <end position="244"/>
    </location>
</feature>
<accession>A0ABZ3ISV6</accession>
<evidence type="ECO:0000313" key="9">
    <source>
        <dbReference type="EMBL" id="XFO68762.1"/>
    </source>
</evidence>
<dbReference type="InterPro" id="IPR039653">
    <property type="entry name" value="Prenyltransferase"/>
</dbReference>
<reference evidence="9" key="1">
    <citation type="submission" date="2024-05" db="EMBL/GenBank/DDBJ databases">
        <title>Isolation and characterization of Sporomusa carbonis sp. nov., a carboxydotrophic hydrogenogen in the genus of Sporomusa isolated from a charcoal burning pile.</title>
        <authorList>
            <person name="Boeer T."/>
            <person name="Rosenbaum F."/>
            <person name="Eysell L."/>
            <person name="Mueller V."/>
            <person name="Daniel R."/>
            <person name="Poehlein A."/>
        </authorList>
    </citation>
    <scope>NUCLEOTIDE SEQUENCE [LARGE SCALE GENOMIC DNA]</scope>
    <source>
        <strain evidence="9">DSM 10669</strain>
    </source>
</reference>
<feature type="transmembrane region" description="Helical" evidence="8">
    <location>
        <begin position="105"/>
        <end position="126"/>
    </location>
</feature>
<name>A0ABZ3ISV6_9FIRM</name>
<keyword evidence="7 8" id="KW-0472">Membrane</keyword>
<dbReference type="Gene3D" id="1.20.120.1780">
    <property type="entry name" value="UbiA prenyltransferase"/>
    <property type="match status" value="1"/>
</dbReference>
<keyword evidence="4 9" id="KW-0808">Transferase</keyword>
<dbReference type="NCBIfam" id="TIGR01475">
    <property type="entry name" value="ubiA_other"/>
    <property type="match status" value="1"/>
</dbReference>
<keyword evidence="10" id="KW-1185">Reference proteome</keyword>
<dbReference type="InterPro" id="IPR006371">
    <property type="entry name" value="Polyprenyltransferase_UbiA-li"/>
</dbReference>
<feature type="transmembrane region" description="Helical" evidence="8">
    <location>
        <begin position="256"/>
        <end position="279"/>
    </location>
</feature>
<dbReference type="GO" id="GO:0008412">
    <property type="term" value="F:4-hydroxybenzoate polyprenyltransferase activity"/>
    <property type="evidence" value="ECO:0007669"/>
    <property type="project" value="UniProtKB-EC"/>
</dbReference>
<dbReference type="Gene3D" id="1.10.357.140">
    <property type="entry name" value="UbiA prenyltransferase"/>
    <property type="match status" value="1"/>
</dbReference>
<feature type="transmembrane region" description="Helical" evidence="8">
    <location>
        <begin position="192"/>
        <end position="215"/>
    </location>
</feature>
<evidence type="ECO:0000256" key="6">
    <source>
        <dbReference type="ARBA" id="ARBA00022989"/>
    </source>
</evidence>
<evidence type="ECO:0000256" key="2">
    <source>
        <dbReference type="ARBA" id="ARBA00004141"/>
    </source>
</evidence>
<sequence>MFAKLGVFLTMVKFEHTVFALPFAYVAALLADGKVPNAWNLFWITLAMVGGRTTAMGLNRIIDRFIDAQNPRTWNRALPQGLIKVWEAWFFTLIVAAVFELAAYMLSTLAFIISPAILLIFVFYSYTKRFTWLSHFVLGLAIGLAPLSAWIALTNEVTIGAVLLSVAVALWVAGFDIIYACDDVEFDRAIGLHSIPAYFGIETALTISAVIHLAASICFTITGMVLNLGLIYWIGLVVAAYMLYKQHQIISPINLSKINVAFFYLNGTLSMVMFIATALEIGTR</sequence>
<evidence type="ECO:0000256" key="8">
    <source>
        <dbReference type="SAM" id="Phobius"/>
    </source>
</evidence>
<dbReference type="EC" id="2.5.1.39" evidence="9"/>
<evidence type="ECO:0000256" key="3">
    <source>
        <dbReference type="ARBA" id="ARBA00005985"/>
    </source>
</evidence>
<evidence type="ECO:0000256" key="4">
    <source>
        <dbReference type="ARBA" id="ARBA00022679"/>
    </source>
</evidence>
<dbReference type="EMBL" id="CP155573">
    <property type="protein sequence ID" value="XFO68762.1"/>
    <property type="molecule type" value="Genomic_DNA"/>
</dbReference>
<feature type="transmembrane region" description="Helical" evidence="8">
    <location>
        <begin position="159"/>
        <end position="180"/>
    </location>
</feature>
<evidence type="ECO:0000256" key="1">
    <source>
        <dbReference type="ARBA" id="ARBA00001946"/>
    </source>
</evidence>
<keyword evidence="5 8" id="KW-0812">Transmembrane</keyword>
<proteinExistence type="inferred from homology"/>
<dbReference type="CDD" id="cd13959">
    <property type="entry name" value="PT_UbiA_COQ2"/>
    <property type="match status" value="1"/>
</dbReference>
<protein>
    <submittedName>
        <fullName evidence="9">4-hydroxybenzoate polyprenyltransferase, mitochondrial</fullName>
        <ecNumber evidence="9">2.5.1.39</ecNumber>
    </submittedName>
</protein>
<dbReference type="RefSeq" id="WP_094606440.1">
    <property type="nucleotide sequence ID" value="NZ_CP155573.1"/>
</dbReference>
<evidence type="ECO:0000313" key="10">
    <source>
        <dbReference type="Proteomes" id="UP000216752"/>
    </source>
</evidence>
<comment type="subcellular location">
    <subcellularLocation>
        <location evidence="2">Membrane</location>
        <topology evidence="2">Multi-pass membrane protein</topology>
    </subcellularLocation>
</comment>
<feature type="transmembrane region" description="Helical" evidence="8">
    <location>
        <begin position="41"/>
        <end position="62"/>
    </location>
</feature>
<feature type="transmembrane region" description="Helical" evidence="8">
    <location>
        <begin position="82"/>
        <end position="99"/>
    </location>
</feature>
<dbReference type="InterPro" id="IPR000537">
    <property type="entry name" value="UbiA_prenyltransferase"/>
</dbReference>
<dbReference type="InterPro" id="IPR044878">
    <property type="entry name" value="UbiA_sf"/>
</dbReference>
<keyword evidence="6 8" id="KW-1133">Transmembrane helix</keyword>
<comment type="cofactor">
    <cofactor evidence="1">
        <name>Mg(2+)</name>
        <dbReference type="ChEBI" id="CHEBI:18420"/>
    </cofactor>
</comment>
<dbReference type="PANTHER" id="PTHR11048:SF28">
    <property type="entry name" value="4-HYDROXYBENZOATE POLYPRENYLTRANSFERASE, MITOCHONDRIAL"/>
    <property type="match status" value="1"/>
</dbReference>
<gene>
    <name evidence="9" type="primary">coq2_2</name>
    <name evidence="9" type="ORF">SPSIL_049850</name>
</gene>
<comment type="similarity">
    <text evidence="3">Belongs to the UbiA prenyltransferase family.</text>
</comment>
<dbReference type="Proteomes" id="UP000216752">
    <property type="component" value="Chromosome"/>
</dbReference>
<feature type="transmembrane region" description="Helical" evidence="8">
    <location>
        <begin position="133"/>
        <end position="153"/>
    </location>
</feature>
<evidence type="ECO:0000256" key="7">
    <source>
        <dbReference type="ARBA" id="ARBA00023136"/>
    </source>
</evidence>
<dbReference type="PANTHER" id="PTHR11048">
    <property type="entry name" value="PRENYLTRANSFERASES"/>
    <property type="match status" value="1"/>
</dbReference>